<dbReference type="KEGG" id="rlc:K227x_55390"/>
<sequence>MPATNRKANSRAQHPSDVAARQCFGLRIESHQMQVAIATPTQDERFHIQIDNLECDAPDGWLSAAGYPLLVEALEGLVERHNMRRMPIAVSLDGDFCVTRVTIGTAAEVDHELSRQATRIPRYLQLGPGEKVTGGARRKIDSTTDYAVTGVVNRSLIQLVYDAFRSADIEVMWVEPSLVGVARLVGQAGLWGDQPIMIADGTGKQWDVGIASAGRLLLDYRPANATSEEGLREALDGHISRLKRFCHRHLRGISGDVEELLICGDGDKPSRAIEALRNVRGLSASILSVPELPHLYTIAEQDRAPHCVPAVATVFPLLIDVTADEVPDLLVQVRRAPDLSWPQQMVKLLWPVAAATLLVAGSYAMVSKERNRHANTSQSRESLESEIVASNVKFSRLARKREQLNHFRTIARQTQEPNWAMMLRNITHCLPDSAKLNEFRVESDGHVLMSGVVMDESVVYELVNTLRRLPLVTQVALNGTTPEHDSQATRFSIRLATVRSATPETMGDGNEA</sequence>
<dbReference type="Proteomes" id="UP000318538">
    <property type="component" value="Chromosome"/>
</dbReference>
<dbReference type="RefSeq" id="WP_145174656.1">
    <property type="nucleotide sequence ID" value="NZ_CP036525.1"/>
</dbReference>
<proteinExistence type="predicted"/>
<evidence type="ECO:0000313" key="1">
    <source>
        <dbReference type="EMBL" id="QDT07114.1"/>
    </source>
</evidence>
<keyword evidence="2" id="KW-1185">Reference proteome</keyword>
<organism evidence="1 2">
    <name type="scientific">Rubripirellula lacrimiformis</name>
    <dbReference type="NCBI Taxonomy" id="1930273"/>
    <lineage>
        <taxon>Bacteria</taxon>
        <taxon>Pseudomonadati</taxon>
        <taxon>Planctomycetota</taxon>
        <taxon>Planctomycetia</taxon>
        <taxon>Pirellulales</taxon>
        <taxon>Pirellulaceae</taxon>
        <taxon>Rubripirellula</taxon>
    </lineage>
</organism>
<evidence type="ECO:0008006" key="3">
    <source>
        <dbReference type="Google" id="ProtNLM"/>
    </source>
</evidence>
<accession>A0A517NJ10</accession>
<protein>
    <recommendedName>
        <fullName evidence="3">Competence protein A</fullName>
    </recommendedName>
</protein>
<dbReference type="EMBL" id="CP036525">
    <property type="protein sequence ID" value="QDT07114.1"/>
    <property type="molecule type" value="Genomic_DNA"/>
</dbReference>
<name>A0A517NJ10_9BACT</name>
<dbReference type="OrthoDB" id="290652at2"/>
<dbReference type="AlphaFoldDB" id="A0A517NJ10"/>
<evidence type="ECO:0000313" key="2">
    <source>
        <dbReference type="Proteomes" id="UP000318538"/>
    </source>
</evidence>
<gene>
    <name evidence="1" type="ORF">K227x_55390</name>
</gene>
<reference evidence="1 2" key="1">
    <citation type="submission" date="2019-02" db="EMBL/GenBank/DDBJ databases">
        <title>Deep-cultivation of Planctomycetes and their phenomic and genomic characterization uncovers novel biology.</title>
        <authorList>
            <person name="Wiegand S."/>
            <person name="Jogler M."/>
            <person name="Boedeker C."/>
            <person name="Pinto D."/>
            <person name="Vollmers J."/>
            <person name="Rivas-Marin E."/>
            <person name="Kohn T."/>
            <person name="Peeters S.H."/>
            <person name="Heuer A."/>
            <person name="Rast P."/>
            <person name="Oberbeckmann S."/>
            <person name="Bunk B."/>
            <person name="Jeske O."/>
            <person name="Meyerdierks A."/>
            <person name="Storesund J.E."/>
            <person name="Kallscheuer N."/>
            <person name="Luecker S."/>
            <person name="Lage O.M."/>
            <person name="Pohl T."/>
            <person name="Merkel B.J."/>
            <person name="Hornburger P."/>
            <person name="Mueller R.-W."/>
            <person name="Bruemmer F."/>
            <person name="Labrenz M."/>
            <person name="Spormann A.M."/>
            <person name="Op den Camp H."/>
            <person name="Overmann J."/>
            <person name="Amann R."/>
            <person name="Jetten M.S.M."/>
            <person name="Mascher T."/>
            <person name="Medema M.H."/>
            <person name="Devos D.P."/>
            <person name="Kaster A.-K."/>
            <person name="Ovreas L."/>
            <person name="Rohde M."/>
            <person name="Galperin M.Y."/>
            <person name="Jogler C."/>
        </authorList>
    </citation>
    <scope>NUCLEOTIDE SEQUENCE [LARGE SCALE GENOMIC DNA]</scope>
    <source>
        <strain evidence="1 2">K22_7</strain>
    </source>
</reference>